<dbReference type="Pfam" id="PF05180">
    <property type="entry name" value="zf-DNL"/>
    <property type="match status" value="1"/>
</dbReference>
<dbReference type="PANTHER" id="PTHR20922">
    <property type="entry name" value="DNL-TYPE ZINC FINGER PROTEIN"/>
    <property type="match status" value="1"/>
</dbReference>
<keyword evidence="2 4" id="KW-0863">Zinc-finger</keyword>
<name>A0A835YLU7_9STRA</name>
<evidence type="ECO:0000313" key="8">
    <source>
        <dbReference type="Proteomes" id="UP000664859"/>
    </source>
</evidence>
<keyword evidence="1" id="KW-0479">Metal-binding</keyword>
<evidence type="ECO:0000256" key="2">
    <source>
        <dbReference type="ARBA" id="ARBA00022771"/>
    </source>
</evidence>
<dbReference type="OrthoDB" id="512667at2759"/>
<evidence type="ECO:0000256" key="3">
    <source>
        <dbReference type="ARBA" id="ARBA00022833"/>
    </source>
</evidence>
<reference evidence="7" key="1">
    <citation type="submission" date="2021-02" db="EMBL/GenBank/DDBJ databases">
        <title>First Annotated Genome of the Yellow-green Alga Tribonema minus.</title>
        <authorList>
            <person name="Mahan K.M."/>
        </authorList>
    </citation>
    <scope>NUCLEOTIDE SEQUENCE</scope>
    <source>
        <strain evidence="7">UTEX B ZZ1240</strain>
    </source>
</reference>
<proteinExistence type="predicted"/>
<dbReference type="AlphaFoldDB" id="A0A835YLU7"/>
<protein>
    <recommendedName>
        <fullName evidence="6">DNL-type domain-containing protein</fullName>
    </recommendedName>
</protein>
<evidence type="ECO:0000256" key="5">
    <source>
        <dbReference type="SAM" id="MobiDB-lite"/>
    </source>
</evidence>
<keyword evidence="3" id="KW-0862">Zinc</keyword>
<feature type="region of interest" description="Disordered" evidence="5">
    <location>
        <begin position="75"/>
        <end position="96"/>
    </location>
</feature>
<evidence type="ECO:0000259" key="6">
    <source>
        <dbReference type="PROSITE" id="PS51501"/>
    </source>
</evidence>
<sequence length="96" mass="10666">MTLAFTCKKCDTRNIYKISRVAYYQGIVICTCSGCQSRHLIADNKGLLDFPEFGRNIEDYMESQGESVQRLVLSNTGVSTQDSSTRLSPDDSGNES</sequence>
<comment type="caution">
    <text evidence="7">The sequence shown here is derived from an EMBL/GenBank/DDBJ whole genome shotgun (WGS) entry which is preliminary data.</text>
</comment>
<dbReference type="GO" id="GO:0030150">
    <property type="term" value="P:protein import into mitochondrial matrix"/>
    <property type="evidence" value="ECO:0007669"/>
    <property type="project" value="TreeGrafter"/>
</dbReference>
<dbReference type="GO" id="GO:0006457">
    <property type="term" value="P:protein folding"/>
    <property type="evidence" value="ECO:0007669"/>
    <property type="project" value="TreeGrafter"/>
</dbReference>
<dbReference type="Proteomes" id="UP000664859">
    <property type="component" value="Unassembled WGS sequence"/>
</dbReference>
<dbReference type="PROSITE" id="PS51501">
    <property type="entry name" value="ZF_DNL"/>
    <property type="match status" value="1"/>
</dbReference>
<dbReference type="GO" id="GO:0051087">
    <property type="term" value="F:protein-folding chaperone binding"/>
    <property type="evidence" value="ECO:0007669"/>
    <property type="project" value="TreeGrafter"/>
</dbReference>
<dbReference type="EMBL" id="JAFCMP010000529">
    <property type="protein sequence ID" value="KAG5177081.1"/>
    <property type="molecule type" value="Genomic_DNA"/>
</dbReference>
<dbReference type="GO" id="GO:0005739">
    <property type="term" value="C:mitochondrion"/>
    <property type="evidence" value="ECO:0007669"/>
    <property type="project" value="TreeGrafter"/>
</dbReference>
<accession>A0A835YLU7</accession>
<feature type="compositionally biased region" description="Polar residues" evidence="5">
    <location>
        <begin position="75"/>
        <end position="87"/>
    </location>
</feature>
<dbReference type="GO" id="GO:0008270">
    <property type="term" value="F:zinc ion binding"/>
    <property type="evidence" value="ECO:0007669"/>
    <property type="project" value="UniProtKB-KW"/>
</dbReference>
<dbReference type="PANTHER" id="PTHR20922:SF13">
    <property type="entry name" value="DNL-TYPE ZINC FINGER PROTEIN"/>
    <property type="match status" value="1"/>
</dbReference>
<evidence type="ECO:0000313" key="7">
    <source>
        <dbReference type="EMBL" id="KAG5177081.1"/>
    </source>
</evidence>
<feature type="domain" description="DNL-type" evidence="6">
    <location>
        <begin position="1"/>
        <end position="93"/>
    </location>
</feature>
<dbReference type="GO" id="GO:0050821">
    <property type="term" value="P:protein stabilization"/>
    <property type="evidence" value="ECO:0007669"/>
    <property type="project" value="TreeGrafter"/>
</dbReference>
<evidence type="ECO:0000256" key="1">
    <source>
        <dbReference type="ARBA" id="ARBA00022723"/>
    </source>
</evidence>
<keyword evidence="8" id="KW-1185">Reference proteome</keyword>
<organism evidence="7 8">
    <name type="scientific">Tribonema minus</name>
    <dbReference type="NCBI Taxonomy" id="303371"/>
    <lineage>
        <taxon>Eukaryota</taxon>
        <taxon>Sar</taxon>
        <taxon>Stramenopiles</taxon>
        <taxon>Ochrophyta</taxon>
        <taxon>PX clade</taxon>
        <taxon>Xanthophyceae</taxon>
        <taxon>Tribonematales</taxon>
        <taxon>Tribonemataceae</taxon>
        <taxon>Tribonema</taxon>
    </lineage>
</organism>
<dbReference type="InterPro" id="IPR024158">
    <property type="entry name" value="Mt_import_TIM15"/>
</dbReference>
<evidence type="ECO:0000256" key="4">
    <source>
        <dbReference type="PROSITE-ProRule" id="PRU00834"/>
    </source>
</evidence>
<gene>
    <name evidence="7" type="ORF">JKP88DRAFT_226908</name>
</gene>
<dbReference type="InterPro" id="IPR007853">
    <property type="entry name" value="Znf_DNL-typ"/>
</dbReference>